<feature type="region of interest" description="Disordered" evidence="1">
    <location>
        <begin position="1272"/>
        <end position="1306"/>
    </location>
</feature>
<feature type="compositionally biased region" description="Low complexity" evidence="1">
    <location>
        <begin position="423"/>
        <end position="443"/>
    </location>
</feature>
<proteinExistence type="predicted"/>
<accession>A0A8J2RSW8</accession>
<dbReference type="OrthoDB" id="8882621at2759"/>
<feature type="region of interest" description="Disordered" evidence="1">
    <location>
        <begin position="1165"/>
        <end position="1216"/>
    </location>
</feature>
<organism evidence="3 4">
    <name type="scientific">Daphnia galeata</name>
    <dbReference type="NCBI Taxonomy" id="27404"/>
    <lineage>
        <taxon>Eukaryota</taxon>
        <taxon>Metazoa</taxon>
        <taxon>Ecdysozoa</taxon>
        <taxon>Arthropoda</taxon>
        <taxon>Crustacea</taxon>
        <taxon>Branchiopoda</taxon>
        <taxon>Diplostraca</taxon>
        <taxon>Cladocera</taxon>
        <taxon>Anomopoda</taxon>
        <taxon>Daphniidae</taxon>
        <taxon>Daphnia</taxon>
    </lineage>
</organism>
<dbReference type="InterPro" id="IPR003124">
    <property type="entry name" value="WH2_dom"/>
</dbReference>
<feature type="region of interest" description="Disordered" evidence="1">
    <location>
        <begin position="1"/>
        <end position="26"/>
    </location>
</feature>
<feature type="compositionally biased region" description="Basic and acidic residues" evidence="1">
    <location>
        <begin position="726"/>
        <end position="750"/>
    </location>
</feature>
<dbReference type="InterPro" id="IPR039895">
    <property type="entry name" value="COBL-like"/>
</dbReference>
<feature type="region of interest" description="Disordered" evidence="1">
    <location>
        <begin position="896"/>
        <end position="961"/>
    </location>
</feature>
<feature type="compositionally biased region" description="Polar residues" evidence="1">
    <location>
        <begin position="357"/>
        <end position="374"/>
    </location>
</feature>
<feature type="compositionally biased region" description="Polar residues" evidence="1">
    <location>
        <begin position="381"/>
        <end position="391"/>
    </location>
</feature>
<evidence type="ECO:0000256" key="1">
    <source>
        <dbReference type="SAM" id="MobiDB-lite"/>
    </source>
</evidence>
<dbReference type="PANTHER" id="PTHR21557:SF2">
    <property type="entry name" value="CORDON-BLEU PROTEIN-LIKE 1"/>
    <property type="match status" value="1"/>
</dbReference>
<gene>
    <name evidence="3" type="ORF">DGAL_LOCUS10956</name>
</gene>
<evidence type="ECO:0000313" key="3">
    <source>
        <dbReference type="EMBL" id="CAH0107637.1"/>
    </source>
</evidence>
<dbReference type="EMBL" id="CAKKLH010000277">
    <property type="protein sequence ID" value="CAH0107637.1"/>
    <property type="molecule type" value="Genomic_DNA"/>
</dbReference>
<feature type="region of interest" description="Disordered" evidence="1">
    <location>
        <begin position="1091"/>
        <end position="1110"/>
    </location>
</feature>
<feature type="compositionally biased region" description="Low complexity" evidence="1">
    <location>
        <begin position="654"/>
        <end position="663"/>
    </location>
</feature>
<reference evidence="3" key="1">
    <citation type="submission" date="2021-11" db="EMBL/GenBank/DDBJ databases">
        <authorList>
            <person name="Schell T."/>
        </authorList>
    </citation>
    <scope>NUCLEOTIDE SEQUENCE</scope>
    <source>
        <strain evidence="3">M5</strain>
    </source>
</reference>
<feature type="compositionally biased region" description="Low complexity" evidence="1">
    <location>
        <begin position="937"/>
        <end position="948"/>
    </location>
</feature>
<feature type="domain" description="WH2" evidence="2">
    <location>
        <begin position="1881"/>
        <end position="1901"/>
    </location>
</feature>
<feature type="region of interest" description="Disordered" evidence="1">
    <location>
        <begin position="1848"/>
        <end position="1873"/>
    </location>
</feature>
<feature type="compositionally biased region" description="Pro residues" evidence="1">
    <location>
        <begin position="1"/>
        <end position="11"/>
    </location>
</feature>
<evidence type="ECO:0000313" key="4">
    <source>
        <dbReference type="Proteomes" id="UP000789390"/>
    </source>
</evidence>
<sequence length="1907" mass="207278">MKMVPAPPPMTSSPIMSSSSSHQQFQVTEDTPVDFLEGCMEILVVFPNEKSILMSIQRRMPMLDLLIHVTAANKISPAAHLLQVTDEEGRLLPHKPSTPIGSLNAHKVYIVAKNRLMADRSSSRSASNAKSSASQFEQSFRVQVRLPRNQLFVTRVTGRTQLADLLHTVCNEKALDPRHYELRHPVNLDERLRLNSCLDDYKLQEVVLVPLVGKISTTLLTPAVSVSDLSSSSSSSNSMNRKSASVTVSNSSKMSSSKSTLKPTTSEVTLVGHHEKKKRGLLGLLGFGKHKKGSSMGDSSISSDSAGDRSISPSRSEEPAPPPAPAVETPVAPTPPSPVLFSKRLAEEAVAKRNSRLMLSQMSTEASTPPSNDAATPLRKTISTTSSNGVAASTKPGAKKKRAPAPPQLVTQNGINGPPKAASEVSSYSTSSSGSNYVSPSTSVIHHSEEEVVLRSPSPKLSYQRQESNNVARQRQSSDSGCSSPLRSPRSNLITTPGNSSSNLTQVSSTSNASLASAIKKRKAPVPPPALQEQVETSEKIPPAVAAPVVVVVVNGGSHDDSDRASCVSDQLSSVSDMSSTHRKSSATPEIIEPPIVVELTPQPNHQQSSVVAPIPAARTKIPRPVKSTTTSPHHEGRVESAVVVVNDERKLSRSSSSPTTWSSDDDDLTLDSRSLDMFCSRNELNQTTNAQRAVVVVAVVDKRPEQQLEESQSIERRTAEAKRLKLAQERQQHRQKVELEMRIETKEQRTASPPEVEERTKRKKWDRHPQKKLEILSSTARSQQSSDDDDDDEVTLSSVPVPLMQRLRVPSVVASRTSSVSEFFSLSEDEDEMPIAAEAVPKEFHCDDGVKKEEEDLDDPDASFAAMCAALARRKQRGEPQLPNDVVPIETLESADQVDGSSSSNTSSPVGDASGGFWRRSSSEPGWITEKNQVISSTSPRSTSRRSSTTDDTLRRSSSFNDVPGDSLFALFPLLSNSSFSAVLSSRGDYEDLPLLLINNDADGRHSHQDLDSPRSSAEESSNAASERPANSVSSEDDYELLNYRREKSEDKNESFREAHQKEEVVVSEPIYTMVIKSPRPLVAVNVEPEKDDQCQQTNGDIQVDEPDRMEVKANPIPAEEEPVMERDAGDGQTESPIMWEYKLPAPPTPFQDSIQSPLDKLQIASETESRRSSMSTDSLQNNRSAEEEDFVKDSPRSSIDSHEEEPLSPQVLPKISIKEDCDTNEDAIKLHLGVELLGESATEESVLICPAIEEVKVVEEKVVVLQSSDSEAKPYGIESTTDEPLSLEPSSLPPVPSTLPPCDSDDDSLTTPDMRFSIATYTVRVNKDSTYEKKLARSSSPDQLTKGMIKPDSVKEVNDPLVALVAETKEPETVADPVKIEENSGSSGAVPAAAQLPLPMLNADFIQQFQNALHSITDPKARALQEEFLRLQQQFLTLQMQAAVQQNVSPVPTESTSVVAHHSETIKLEDKTIVADVPQIFDSPIEVSVETVSKRISLVESPVEIPLKTIDPIQDQYQKEEVEVETPVYRYAGPPQVKLDTWKPGRPRSEVIDFSRSSSFNVPLAPVNKKIDSPEAVTPVPAVVAMESPASPTVTTIPEEEAVVPVQLCGIAEEESKIKSVVIASEVEETFDVREKIEQIESSSNNSSSSTSPVPKPVVLRKSSFITARPFEARPVSMPIKRPNFTPMVIQPVPFVFGKIRAPEVRGFASLPPDNRTEMQGIRTSGSTGITPFSAVNKPRSFATTVSKENPTIVIRNKLIESARRPSAELNGIPIKLEDSSDQVDSTAAVKEVKESSSIVSETRRVSSSSRPLSMPMSSSLLLAAGAGGAVNKPQPVVAEISNQPISSTAQQSVVPGADPTSTAGRRSLSSKFVRKVDPREELLNSIRTFANGGSLKKTGTSLEK</sequence>
<dbReference type="Gene3D" id="3.10.20.90">
    <property type="entry name" value="Phosphatidylinositol 3-kinase Catalytic Subunit, Chain A, domain 1"/>
    <property type="match status" value="1"/>
</dbReference>
<feature type="compositionally biased region" description="Low complexity" evidence="1">
    <location>
        <begin position="499"/>
        <end position="512"/>
    </location>
</feature>
<feature type="compositionally biased region" description="Low complexity" evidence="1">
    <location>
        <begin position="294"/>
        <end position="314"/>
    </location>
</feature>
<name>A0A8J2RSW8_9CRUS</name>
<dbReference type="Proteomes" id="UP000789390">
    <property type="component" value="Unassembled WGS sequence"/>
</dbReference>
<evidence type="ECO:0000259" key="2">
    <source>
        <dbReference type="PROSITE" id="PS51082"/>
    </source>
</evidence>
<dbReference type="PANTHER" id="PTHR21557">
    <property type="entry name" value="CORDON-BLEU"/>
    <property type="match status" value="1"/>
</dbReference>
<feature type="region of interest" description="Disordered" evidence="1">
    <location>
        <begin position="226"/>
        <end position="340"/>
    </location>
</feature>
<feature type="compositionally biased region" description="Low complexity" evidence="1">
    <location>
        <begin position="12"/>
        <end position="21"/>
    </location>
</feature>
<keyword evidence="4" id="KW-1185">Reference proteome</keyword>
<protein>
    <recommendedName>
        <fullName evidence="2">WH2 domain-containing protein</fullName>
    </recommendedName>
</protein>
<feature type="region of interest" description="Disordered" evidence="1">
    <location>
        <begin position="621"/>
        <end position="669"/>
    </location>
</feature>
<dbReference type="GO" id="GO:0003785">
    <property type="term" value="F:actin monomer binding"/>
    <property type="evidence" value="ECO:0007669"/>
    <property type="project" value="InterPro"/>
</dbReference>
<comment type="caution">
    <text evidence="3">The sequence shown here is derived from an EMBL/GenBank/DDBJ whole genome shotgun (WGS) entry which is preliminary data.</text>
</comment>
<feature type="compositionally biased region" description="Polar residues" evidence="1">
    <location>
        <begin position="459"/>
        <end position="498"/>
    </location>
</feature>
<feature type="region of interest" description="Disordered" evidence="1">
    <location>
        <begin position="352"/>
        <end position="531"/>
    </location>
</feature>
<feature type="compositionally biased region" description="Low complexity" evidence="1">
    <location>
        <begin position="226"/>
        <end position="266"/>
    </location>
</feature>
<feature type="compositionally biased region" description="Basic and acidic residues" evidence="1">
    <location>
        <begin position="1193"/>
        <end position="1207"/>
    </location>
</feature>
<feature type="region of interest" description="Disordered" evidence="1">
    <location>
        <begin position="1005"/>
        <end position="1040"/>
    </location>
</feature>
<dbReference type="PROSITE" id="PS51082">
    <property type="entry name" value="WH2"/>
    <property type="match status" value="1"/>
</dbReference>
<feature type="compositionally biased region" description="Basic and acidic residues" evidence="1">
    <location>
        <begin position="1005"/>
        <end position="1014"/>
    </location>
</feature>
<feature type="compositionally biased region" description="Low complexity" evidence="1">
    <location>
        <begin position="1015"/>
        <end position="1033"/>
    </location>
</feature>
<feature type="region of interest" description="Disordered" evidence="1">
    <location>
        <begin position="726"/>
        <end position="803"/>
    </location>
</feature>
<feature type="region of interest" description="Disordered" evidence="1">
    <location>
        <begin position="1116"/>
        <end position="1137"/>
    </location>
</feature>